<keyword evidence="2" id="KW-1133">Transmembrane helix</keyword>
<feature type="compositionally biased region" description="Acidic residues" evidence="1">
    <location>
        <begin position="190"/>
        <end position="201"/>
    </location>
</feature>
<evidence type="ECO:0000256" key="2">
    <source>
        <dbReference type="SAM" id="Phobius"/>
    </source>
</evidence>
<evidence type="ECO:0000256" key="1">
    <source>
        <dbReference type="SAM" id="MobiDB-lite"/>
    </source>
</evidence>
<comment type="caution">
    <text evidence="3">The sequence shown here is derived from an EMBL/GenBank/DDBJ whole genome shotgun (WGS) entry which is preliminary data.</text>
</comment>
<evidence type="ECO:0000313" key="3">
    <source>
        <dbReference type="EMBL" id="GEM12573.1"/>
    </source>
</evidence>
<gene>
    <name evidence="3" type="ORF">Rt10032_c22g6590</name>
</gene>
<feature type="transmembrane region" description="Helical" evidence="2">
    <location>
        <begin position="445"/>
        <end position="466"/>
    </location>
</feature>
<evidence type="ECO:0000313" key="4">
    <source>
        <dbReference type="Proteomes" id="UP000321518"/>
    </source>
</evidence>
<keyword evidence="2" id="KW-0812">Transmembrane</keyword>
<feature type="transmembrane region" description="Helical" evidence="2">
    <location>
        <begin position="373"/>
        <end position="395"/>
    </location>
</feature>
<dbReference type="OrthoDB" id="2603at2759"/>
<feature type="transmembrane region" description="Helical" evidence="2">
    <location>
        <begin position="415"/>
        <end position="433"/>
    </location>
</feature>
<sequence length="476" mass="52726">MSPAGPSPPTTAEAPLVPSHWRHLASSSPFSRRTSCTAPAANYRTYHDPRHPGIVWEWSTRGHRKGIPPRPICLREQKSRDEEEYAGLAGDPNKEWRIEGRKAKNLWTFVRRTRWWGWDVYDISWWVAFLFTLGSVWWCIQGIMVFCYSSNTSTVFSNTESAMAFLGGTTFLVGSYLGWVESFNPACSGLEDDDSTSDDEGPMPAGGGSGGQDARVVEKNSPNGAQAPSRRKSWSTMGWEAKGDFRSLIEPDQARPNATLGRRRHHFASHLAPAKASTPPSPPSPGSTVSDTTVAPSSPSYSSSNRPAWRWYLFTPPPPSSPIFIGYVANTVQLFGAIAFQVSVICGLPGVLPASGANGGPGQQGAPERDWVAAYWAMQVVGSPCFIFAGFVFALETQKRWWKVRPLNIGWNVGFWNVVGGFGFWFSGIFGIWRQTDISNPEHYQYWGTAFSTFWGSWAFLLGSYIQLLEGLNKWS</sequence>
<dbReference type="EMBL" id="BJWK01000022">
    <property type="protein sequence ID" value="GEM12573.1"/>
    <property type="molecule type" value="Genomic_DNA"/>
</dbReference>
<feature type="region of interest" description="Disordered" evidence="1">
    <location>
        <begin position="190"/>
        <end position="236"/>
    </location>
</feature>
<feature type="region of interest" description="Disordered" evidence="1">
    <location>
        <begin position="271"/>
        <end position="305"/>
    </location>
</feature>
<name>A0A511KQE9_RHOTO</name>
<proteinExistence type="predicted"/>
<keyword evidence="2" id="KW-0472">Membrane</keyword>
<accession>A0A511KQE9</accession>
<dbReference type="Proteomes" id="UP000321518">
    <property type="component" value="Unassembled WGS sequence"/>
</dbReference>
<feature type="compositionally biased region" description="Low complexity" evidence="1">
    <location>
        <begin position="286"/>
        <end position="304"/>
    </location>
</feature>
<protein>
    <submittedName>
        <fullName evidence="3">Integral membrane protein</fullName>
    </submittedName>
</protein>
<reference evidence="3 4" key="1">
    <citation type="submission" date="2019-07" db="EMBL/GenBank/DDBJ databases">
        <title>Rhodotorula toruloides NBRC10032 genome sequencing.</title>
        <authorList>
            <person name="Shida Y."/>
            <person name="Takaku H."/>
            <person name="Ogasawara W."/>
            <person name="Mori K."/>
        </authorList>
    </citation>
    <scope>NUCLEOTIDE SEQUENCE [LARGE SCALE GENOMIC DNA]</scope>
    <source>
        <strain evidence="3 4">NBRC10032</strain>
    </source>
</reference>
<dbReference type="AlphaFoldDB" id="A0A511KQE9"/>
<feature type="transmembrane region" description="Helical" evidence="2">
    <location>
        <begin position="123"/>
        <end position="149"/>
    </location>
</feature>
<organism evidence="3 4">
    <name type="scientific">Rhodotorula toruloides</name>
    <name type="common">Yeast</name>
    <name type="synonym">Rhodosporidium toruloides</name>
    <dbReference type="NCBI Taxonomy" id="5286"/>
    <lineage>
        <taxon>Eukaryota</taxon>
        <taxon>Fungi</taxon>
        <taxon>Dikarya</taxon>
        <taxon>Basidiomycota</taxon>
        <taxon>Pucciniomycotina</taxon>
        <taxon>Microbotryomycetes</taxon>
        <taxon>Sporidiobolales</taxon>
        <taxon>Sporidiobolaceae</taxon>
        <taxon>Rhodotorula</taxon>
    </lineage>
</organism>
<feature type="transmembrane region" description="Helical" evidence="2">
    <location>
        <begin position="161"/>
        <end position="179"/>
    </location>
</feature>